<dbReference type="PANTHER" id="PTHR11252:SF0">
    <property type="entry name" value="POLYRIBONUCLEOTIDE NUCLEOTIDYLTRANSFERASE 1, MITOCHONDRIAL"/>
    <property type="match status" value="1"/>
</dbReference>
<comment type="caution">
    <text evidence="3">The sequence shown here is derived from an EMBL/GenBank/DDBJ whole genome shotgun (WGS) entry which is preliminary data.</text>
</comment>
<dbReference type="AlphaFoldDB" id="A0A3D5QBW5"/>
<dbReference type="InterPro" id="IPR012162">
    <property type="entry name" value="PNPase"/>
</dbReference>
<reference evidence="3 4" key="1">
    <citation type="journal article" date="2018" name="Nat. Biotechnol.">
        <title>A standardized bacterial taxonomy based on genome phylogeny substantially revises the tree of life.</title>
        <authorList>
            <person name="Parks D.H."/>
            <person name="Chuvochina M."/>
            <person name="Waite D.W."/>
            <person name="Rinke C."/>
            <person name="Skarshewski A."/>
            <person name="Chaumeil P.A."/>
            <person name="Hugenholtz P."/>
        </authorList>
    </citation>
    <scope>NUCLEOTIDE SEQUENCE [LARGE SCALE GENOMIC DNA]</scope>
    <source>
        <strain evidence="3">UBA8672</strain>
    </source>
</reference>
<dbReference type="PANTHER" id="PTHR11252">
    <property type="entry name" value="POLYRIBONUCLEOTIDE NUCLEOTIDYLTRANSFERASE"/>
    <property type="match status" value="1"/>
</dbReference>
<dbReference type="GO" id="GO:0006402">
    <property type="term" value="P:mRNA catabolic process"/>
    <property type="evidence" value="ECO:0007669"/>
    <property type="project" value="InterPro"/>
</dbReference>
<dbReference type="SUPFAM" id="SSF54211">
    <property type="entry name" value="Ribosomal protein S5 domain 2-like"/>
    <property type="match status" value="1"/>
</dbReference>
<name>A0A3D5QBW5_FLESI</name>
<evidence type="ECO:0000256" key="1">
    <source>
        <dbReference type="ARBA" id="ARBA00022884"/>
    </source>
</evidence>
<dbReference type="GO" id="GO:0003723">
    <property type="term" value="F:RNA binding"/>
    <property type="evidence" value="ECO:0007669"/>
    <property type="project" value="UniProtKB-KW"/>
</dbReference>
<dbReference type="InterPro" id="IPR027408">
    <property type="entry name" value="PNPase/RNase_PH_dom_sf"/>
</dbReference>
<dbReference type="Gene3D" id="3.30.230.70">
    <property type="entry name" value="GHMP Kinase, N-terminal domain"/>
    <property type="match status" value="1"/>
</dbReference>
<dbReference type="EMBL" id="DPPF01000130">
    <property type="protein sequence ID" value="HCW93327.1"/>
    <property type="molecule type" value="Genomic_DNA"/>
</dbReference>
<dbReference type="InterPro" id="IPR001247">
    <property type="entry name" value="ExoRNase_PH_dom1"/>
</dbReference>
<feature type="non-terminal residue" evidence="3">
    <location>
        <position position="73"/>
    </location>
</feature>
<sequence length="73" mass="8202">MENKEKVYEIALGEDSEPIYLKTGWKAKQANASIWAQHGDTIVLVAATCSKDAPEGIDFFPLTVNYFEKFYAV</sequence>
<keyword evidence="3" id="KW-0808">Transferase</keyword>
<protein>
    <submittedName>
        <fullName evidence="3">Polyribonucleotide nucleotidyltransferase</fullName>
    </submittedName>
</protein>
<dbReference type="Pfam" id="PF01138">
    <property type="entry name" value="RNase_PH"/>
    <property type="match status" value="1"/>
</dbReference>
<dbReference type="InterPro" id="IPR020568">
    <property type="entry name" value="Ribosomal_Su5_D2-typ_SF"/>
</dbReference>
<evidence type="ECO:0000259" key="2">
    <source>
        <dbReference type="Pfam" id="PF01138"/>
    </source>
</evidence>
<organism evidence="3 4">
    <name type="scientific">Flexistipes sinusarabici</name>
    <dbReference type="NCBI Taxonomy" id="2352"/>
    <lineage>
        <taxon>Bacteria</taxon>
        <taxon>Pseudomonadati</taxon>
        <taxon>Deferribacterota</taxon>
        <taxon>Deferribacteres</taxon>
        <taxon>Deferribacterales</taxon>
        <taxon>Flexistipitaceae</taxon>
        <taxon>Flexistipes</taxon>
    </lineage>
</organism>
<dbReference type="GO" id="GO:0004654">
    <property type="term" value="F:polyribonucleotide nucleotidyltransferase activity"/>
    <property type="evidence" value="ECO:0007669"/>
    <property type="project" value="InterPro"/>
</dbReference>
<keyword evidence="1" id="KW-0694">RNA-binding</keyword>
<dbReference type="GO" id="GO:0005829">
    <property type="term" value="C:cytosol"/>
    <property type="evidence" value="ECO:0007669"/>
    <property type="project" value="TreeGrafter"/>
</dbReference>
<dbReference type="Proteomes" id="UP000262325">
    <property type="component" value="Unassembled WGS sequence"/>
</dbReference>
<accession>A0A3D5QBW5</accession>
<dbReference type="GO" id="GO:0000175">
    <property type="term" value="F:3'-5'-RNA exonuclease activity"/>
    <property type="evidence" value="ECO:0007669"/>
    <property type="project" value="TreeGrafter"/>
</dbReference>
<evidence type="ECO:0000313" key="4">
    <source>
        <dbReference type="Proteomes" id="UP000262325"/>
    </source>
</evidence>
<feature type="domain" description="Exoribonuclease phosphorolytic" evidence="2">
    <location>
        <begin position="18"/>
        <end position="72"/>
    </location>
</feature>
<evidence type="ECO:0000313" key="3">
    <source>
        <dbReference type="EMBL" id="HCW93327.1"/>
    </source>
</evidence>
<proteinExistence type="predicted"/>
<gene>
    <name evidence="3" type="ORF">DHM44_06570</name>
</gene>